<reference evidence="1" key="1">
    <citation type="submission" date="2021-06" db="EMBL/GenBank/DDBJ databases">
        <authorList>
            <person name="Hodson N. C."/>
            <person name="Mongue J. A."/>
            <person name="Jaron S. K."/>
        </authorList>
    </citation>
    <scope>NUCLEOTIDE SEQUENCE</scope>
</reference>
<evidence type="ECO:0000313" key="2">
    <source>
        <dbReference type="Proteomes" id="UP000708208"/>
    </source>
</evidence>
<sequence>MALSNYETLFQNYHVLGCNKVVIIHVNTFLFEISAKKMRFKFIAASSYSTILLVLALVQCVKCQDPQPPISLDHAGHPEWHLEIHKYHGSPSDKTIRSDYYSCKRDTVIREIFMQKEQLEVKAYGVPIHWSGFISVMANILGSKENSDGDSFHFDKN</sequence>
<organism evidence="1 2">
    <name type="scientific">Allacma fusca</name>
    <dbReference type="NCBI Taxonomy" id="39272"/>
    <lineage>
        <taxon>Eukaryota</taxon>
        <taxon>Metazoa</taxon>
        <taxon>Ecdysozoa</taxon>
        <taxon>Arthropoda</taxon>
        <taxon>Hexapoda</taxon>
        <taxon>Collembola</taxon>
        <taxon>Symphypleona</taxon>
        <taxon>Sminthuridae</taxon>
        <taxon>Allacma</taxon>
    </lineage>
</organism>
<gene>
    <name evidence="1" type="ORF">AFUS01_LOCUS5280</name>
</gene>
<dbReference type="EMBL" id="CAJVCH010033490">
    <property type="protein sequence ID" value="CAG7714127.1"/>
    <property type="molecule type" value="Genomic_DNA"/>
</dbReference>
<dbReference type="AlphaFoldDB" id="A0A8J2JX50"/>
<proteinExistence type="predicted"/>
<name>A0A8J2JX50_9HEXA</name>
<protein>
    <submittedName>
        <fullName evidence="1">Uncharacterized protein</fullName>
    </submittedName>
</protein>
<keyword evidence="2" id="KW-1185">Reference proteome</keyword>
<accession>A0A8J2JX50</accession>
<dbReference type="Proteomes" id="UP000708208">
    <property type="component" value="Unassembled WGS sequence"/>
</dbReference>
<comment type="caution">
    <text evidence="1">The sequence shown here is derived from an EMBL/GenBank/DDBJ whole genome shotgun (WGS) entry which is preliminary data.</text>
</comment>
<evidence type="ECO:0000313" key="1">
    <source>
        <dbReference type="EMBL" id="CAG7714127.1"/>
    </source>
</evidence>